<sequence>MASIAAWGPAGRTPKTPRTGGRRAAGETYDDDRPALAGRGAKLFRSEVMYGAAIAILPAGNRVDGRRVEGETRDGGHDGGEEAVGGLIDKSGLLARTELSFLVSWPSCVVPSAPRRLIDRIPPPAPVASSSSSSSSPPLLSPASPSHLLALRLLLPPPALPASVVSRRRAPFFGQPHPATMASASARSSDTHLAGSIRYGSVLQAIRLMLFLLYFFVGSIAYVYEASPSLRGHFASAVLPLRLRAAGRILLDISLLTFEYSGLNRIVATQFIGSPLYFINRDWFYAYISVTKQSFGTLVTTVNQWWSPTTIRVSGDKSIRGQLRITKDGLLECDFPERMVFIANHQLYSDWLYIWWIAYSARMHGAIYIILKESLKWIPILGWGMQFYGFIFLARKWEKDQQRFQHRLKQLAASDRKPEDRSPMWLLIFPEGTNMCATGRAASQKYADKIGVKNHDHVLLPRITGLQYCLQQLDSSVEWLYDCTMAYEGIPRDKYGQDIFTLRAQFLQGRPPKSVNLHFRRFRISEIPYNDTASFEKWMRARWIEKDQLMEAYMTTGRLPGDDEEVEVITNGGIEKPGRTVGKTETKLGNVIETEVKLRSWMEVPRVFAVVGYVPAAGGIVHSGHRALTKAFEYRLTALTYNIASQIWAIASAAAGIGRQLGGTMTDSSRIRYAT</sequence>
<organism evidence="6 7">
    <name type="scientific">Drechslerella dactyloides</name>
    <name type="common">Nematode-trapping fungus</name>
    <name type="synonym">Arthrobotrys dactyloides</name>
    <dbReference type="NCBI Taxonomy" id="74499"/>
    <lineage>
        <taxon>Eukaryota</taxon>
        <taxon>Fungi</taxon>
        <taxon>Dikarya</taxon>
        <taxon>Ascomycota</taxon>
        <taxon>Pezizomycotina</taxon>
        <taxon>Orbiliomycetes</taxon>
        <taxon>Orbiliales</taxon>
        <taxon>Orbiliaceae</taxon>
        <taxon>Drechslerella</taxon>
    </lineage>
</organism>
<dbReference type="SMART" id="SM00563">
    <property type="entry name" value="PlsC"/>
    <property type="match status" value="1"/>
</dbReference>
<keyword evidence="2" id="KW-0808">Transferase</keyword>
<dbReference type="GO" id="GO:0005783">
    <property type="term" value="C:endoplasmic reticulum"/>
    <property type="evidence" value="ECO:0007669"/>
    <property type="project" value="TreeGrafter"/>
</dbReference>
<dbReference type="AlphaFoldDB" id="A0AAD6NN14"/>
<proteinExistence type="inferred from homology"/>
<dbReference type="PANTHER" id="PTHR10983:SF16">
    <property type="entry name" value="LYSOCARDIOLIPIN ACYLTRANSFERASE 1"/>
    <property type="match status" value="1"/>
</dbReference>
<reference evidence="6" key="1">
    <citation type="submission" date="2023-01" db="EMBL/GenBank/DDBJ databases">
        <title>The chitinases involved in constricting ring structure development in the nematode-trapping fungus Drechslerella dactyloides.</title>
        <authorList>
            <person name="Wang R."/>
            <person name="Zhang L."/>
            <person name="Tang P."/>
            <person name="Li S."/>
            <person name="Liang L."/>
        </authorList>
    </citation>
    <scope>NUCLEOTIDE SEQUENCE</scope>
    <source>
        <strain evidence="6">YMF1.00031</strain>
    </source>
</reference>
<dbReference type="SUPFAM" id="SSF69593">
    <property type="entry name" value="Glycerol-3-phosphate (1)-acyltransferase"/>
    <property type="match status" value="1"/>
</dbReference>
<dbReference type="PANTHER" id="PTHR10983">
    <property type="entry name" value="1-ACYLGLYCEROL-3-PHOSPHATE ACYLTRANSFERASE-RELATED"/>
    <property type="match status" value="1"/>
</dbReference>
<dbReference type="GO" id="GO:0016746">
    <property type="term" value="F:acyltransferase activity"/>
    <property type="evidence" value="ECO:0007669"/>
    <property type="project" value="UniProtKB-KW"/>
</dbReference>
<dbReference type="InterPro" id="IPR002123">
    <property type="entry name" value="Plipid/glycerol_acylTrfase"/>
</dbReference>
<comment type="caution">
    <text evidence="6">The sequence shown here is derived from an EMBL/GenBank/DDBJ whole genome shotgun (WGS) entry which is preliminary data.</text>
</comment>
<dbReference type="Pfam" id="PF01553">
    <property type="entry name" value="Acyltransferase"/>
    <property type="match status" value="1"/>
</dbReference>
<evidence type="ECO:0000256" key="4">
    <source>
        <dbReference type="SAM" id="MobiDB-lite"/>
    </source>
</evidence>
<comment type="similarity">
    <text evidence="1">Belongs to the 1-acyl-sn-glycerol-3-phosphate acyltransferase family.</text>
</comment>
<dbReference type="Pfam" id="PF16076">
    <property type="entry name" value="Acyltransf_C"/>
    <property type="match status" value="1"/>
</dbReference>
<evidence type="ECO:0000313" key="6">
    <source>
        <dbReference type="EMBL" id="KAJ6263875.1"/>
    </source>
</evidence>
<dbReference type="EMBL" id="JAQGDS010000001">
    <property type="protein sequence ID" value="KAJ6263875.1"/>
    <property type="molecule type" value="Genomic_DNA"/>
</dbReference>
<gene>
    <name evidence="6" type="ORF">Dda_0012</name>
</gene>
<keyword evidence="7" id="KW-1185">Reference proteome</keyword>
<evidence type="ECO:0000259" key="5">
    <source>
        <dbReference type="SMART" id="SM00563"/>
    </source>
</evidence>
<evidence type="ECO:0000313" key="7">
    <source>
        <dbReference type="Proteomes" id="UP001221413"/>
    </source>
</evidence>
<dbReference type="CDD" id="cd07990">
    <property type="entry name" value="LPLAT_LCLAT1-like"/>
    <property type="match status" value="1"/>
</dbReference>
<dbReference type="InterPro" id="IPR032098">
    <property type="entry name" value="Acyltransf_C"/>
</dbReference>
<evidence type="ECO:0000256" key="2">
    <source>
        <dbReference type="ARBA" id="ARBA00022679"/>
    </source>
</evidence>
<dbReference type="GO" id="GO:0036149">
    <property type="term" value="P:phosphatidylinositol acyl-chain remodeling"/>
    <property type="evidence" value="ECO:0007669"/>
    <property type="project" value="TreeGrafter"/>
</dbReference>
<feature type="region of interest" description="Disordered" evidence="4">
    <location>
        <begin position="120"/>
        <end position="140"/>
    </location>
</feature>
<protein>
    <recommendedName>
        <fullName evidence="5">Phospholipid/glycerol acyltransferase domain-containing protein</fullName>
    </recommendedName>
</protein>
<feature type="compositionally biased region" description="Low complexity" evidence="4">
    <location>
        <begin position="8"/>
        <end position="19"/>
    </location>
</feature>
<name>A0AAD6NN14_DREDA</name>
<evidence type="ECO:0000256" key="3">
    <source>
        <dbReference type="ARBA" id="ARBA00023315"/>
    </source>
</evidence>
<feature type="domain" description="Phospholipid/glycerol acyltransferase" evidence="5">
    <location>
        <begin position="339"/>
        <end position="467"/>
    </location>
</feature>
<keyword evidence="3" id="KW-0012">Acyltransferase</keyword>
<dbReference type="Proteomes" id="UP001221413">
    <property type="component" value="Unassembled WGS sequence"/>
</dbReference>
<accession>A0AAD6NN14</accession>
<feature type="compositionally biased region" description="Low complexity" evidence="4">
    <location>
        <begin position="127"/>
        <end position="140"/>
    </location>
</feature>
<feature type="region of interest" description="Disordered" evidence="4">
    <location>
        <begin position="1"/>
        <end position="32"/>
    </location>
</feature>
<evidence type="ECO:0000256" key="1">
    <source>
        <dbReference type="ARBA" id="ARBA00008655"/>
    </source>
</evidence>